<reference evidence="4 6" key="1">
    <citation type="submission" date="2020-09" db="EMBL/GenBank/DDBJ databases">
        <title>Draft Genomes of Bacterial Isolates from North Pond Shallow Sediments.</title>
        <authorList>
            <person name="Kiel Reese B."/>
            <person name="Mullis M."/>
            <person name="Weisend R.E."/>
        </authorList>
    </citation>
    <scope>NUCLEOTIDE SEQUENCE</scope>
    <source>
        <strain evidence="4">KJE-2</strain>
        <strain evidence="3 6">KJE-3</strain>
    </source>
</reference>
<dbReference type="InterPro" id="IPR004356">
    <property type="entry name" value="Adhesin_operon_reg_prot"/>
</dbReference>
<dbReference type="InterPro" id="IPR053721">
    <property type="entry name" value="Fimbrial_Adhesin_Reg"/>
</dbReference>
<accession>A0A8I1GB69</accession>
<sequence length="131" mass="14934">MNDAQFNRLLEMTRLRSSDIICALRLVLVKGYPQAKASFIYEVDKGLLSRRLKRLKNLSSRALTLSISEVIKLTKFRSQKIIDAVTFVVRKKGSQAAASNIFSVDKGLLSRRVKRVNQLRLELMEFQSDAC</sequence>
<keyword evidence="6" id="KW-1185">Reference proteome</keyword>
<dbReference type="AlphaFoldDB" id="A0A8I1GB69"/>
<gene>
    <name evidence="3" type="ORF">JHC10_00900</name>
    <name evidence="4" type="ORF">JHC11_12640</name>
</gene>
<evidence type="ECO:0000313" key="6">
    <source>
        <dbReference type="Proteomes" id="UP000655994"/>
    </source>
</evidence>
<dbReference type="EMBL" id="JAEMOP010000009">
    <property type="protein sequence ID" value="MBJ7316835.1"/>
    <property type="molecule type" value="Genomic_DNA"/>
</dbReference>
<keyword evidence="1" id="KW-0805">Transcription regulation</keyword>
<evidence type="ECO:0000256" key="1">
    <source>
        <dbReference type="ARBA" id="ARBA00023015"/>
    </source>
</evidence>
<evidence type="ECO:0000313" key="4">
    <source>
        <dbReference type="EMBL" id="MBJ7316835.1"/>
    </source>
</evidence>
<proteinExistence type="predicted"/>
<dbReference type="Gene3D" id="1.10.10.2690">
    <property type="match status" value="1"/>
</dbReference>
<protein>
    <submittedName>
        <fullName evidence="4">Uncharacterized protein</fullName>
    </submittedName>
</protein>
<evidence type="ECO:0000313" key="3">
    <source>
        <dbReference type="EMBL" id="MBJ7265491.1"/>
    </source>
</evidence>
<dbReference type="Proteomes" id="UP000621390">
    <property type="component" value="Unassembled WGS sequence"/>
</dbReference>
<name>A0A8I1GB69_9GAMM</name>
<comment type="caution">
    <text evidence="4">The sequence shown here is derived from an EMBL/GenBank/DDBJ whole genome shotgun (WGS) entry which is preliminary data.</text>
</comment>
<evidence type="ECO:0000313" key="5">
    <source>
        <dbReference type="Proteomes" id="UP000621390"/>
    </source>
</evidence>
<dbReference type="Pfam" id="PF03333">
    <property type="entry name" value="PapB"/>
    <property type="match status" value="1"/>
</dbReference>
<dbReference type="GO" id="GO:0006355">
    <property type="term" value="P:regulation of DNA-templated transcription"/>
    <property type="evidence" value="ECO:0007669"/>
    <property type="project" value="InterPro"/>
</dbReference>
<keyword evidence="2" id="KW-0804">Transcription</keyword>
<evidence type="ECO:0000256" key="2">
    <source>
        <dbReference type="ARBA" id="ARBA00023163"/>
    </source>
</evidence>
<dbReference type="RefSeq" id="WP_199493311.1">
    <property type="nucleotide sequence ID" value="NZ_JAEMOP010000009.1"/>
</dbReference>
<dbReference type="Proteomes" id="UP000655994">
    <property type="component" value="Unassembled WGS sequence"/>
</dbReference>
<dbReference type="EMBL" id="JAEMOS010000002">
    <property type="protein sequence ID" value="MBJ7265491.1"/>
    <property type="molecule type" value="Genomic_DNA"/>
</dbReference>
<organism evidence="4 5">
    <name type="scientific">Idiomarina abyssalis</name>
    <dbReference type="NCBI Taxonomy" id="86102"/>
    <lineage>
        <taxon>Bacteria</taxon>
        <taxon>Pseudomonadati</taxon>
        <taxon>Pseudomonadota</taxon>
        <taxon>Gammaproteobacteria</taxon>
        <taxon>Alteromonadales</taxon>
        <taxon>Idiomarinaceae</taxon>
        <taxon>Idiomarina</taxon>
    </lineage>
</organism>